<protein>
    <recommendedName>
        <fullName evidence="2">IrrE N-terminal-like domain-containing protein</fullName>
    </recommendedName>
</protein>
<keyword evidence="4" id="KW-1185">Reference proteome</keyword>
<dbReference type="InterPro" id="IPR052345">
    <property type="entry name" value="Rad_response_metalloprotease"/>
</dbReference>
<reference evidence="4" key="1">
    <citation type="journal article" date="2019" name="Int. J. Syst. Evol. Microbiol.">
        <title>The Global Catalogue of Microorganisms (GCM) 10K type strain sequencing project: providing services to taxonomists for standard genome sequencing and annotation.</title>
        <authorList>
            <consortium name="The Broad Institute Genomics Platform"/>
            <consortium name="The Broad Institute Genome Sequencing Center for Infectious Disease"/>
            <person name="Wu L."/>
            <person name="Ma J."/>
        </authorList>
    </citation>
    <scope>NUCLEOTIDE SEQUENCE [LARGE SCALE GENOMIC DNA]</scope>
    <source>
        <strain evidence="4">JCM 18126</strain>
    </source>
</reference>
<dbReference type="Pfam" id="PF06114">
    <property type="entry name" value="Peptidase_M78"/>
    <property type="match status" value="1"/>
</dbReference>
<sequence>MHDKNEEELAGASVLAALRRLIPERQVHYAEALQVAELQAARLRRLTDVGDEPVTCAVIAGLPRFEVVQRRLPTSGMSYWNGRVWVICLNGGEPLTRQRFTLLHEFKHIIDHGRAERLYAPTPQQSAEALTERACDYFAGCVLMPKALMKRAWGDGLQRPSLLAAHFDVSPRAAAVRLAQLGLTEPVARCVARYRAHRRNWRPSHDHFSPARRPVFTPTEVPA</sequence>
<accession>A0ABP9HEV4</accession>
<dbReference type="PANTHER" id="PTHR43236">
    <property type="entry name" value="ANTITOXIN HIGA1"/>
    <property type="match status" value="1"/>
</dbReference>
<dbReference type="EMBL" id="BAABIL010000119">
    <property type="protein sequence ID" value="GAA4969404.1"/>
    <property type="molecule type" value="Genomic_DNA"/>
</dbReference>
<feature type="region of interest" description="Disordered" evidence="1">
    <location>
        <begin position="202"/>
        <end position="223"/>
    </location>
</feature>
<evidence type="ECO:0000256" key="1">
    <source>
        <dbReference type="SAM" id="MobiDB-lite"/>
    </source>
</evidence>
<evidence type="ECO:0000313" key="3">
    <source>
        <dbReference type="EMBL" id="GAA4969404.1"/>
    </source>
</evidence>
<dbReference type="InterPro" id="IPR010359">
    <property type="entry name" value="IrrE_HExxH"/>
</dbReference>
<evidence type="ECO:0000313" key="4">
    <source>
        <dbReference type="Proteomes" id="UP001501195"/>
    </source>
</evidence>
<gene>
    <name evidence="3" type="ORF">GCM10023225_09570</name>
</gene>
<feature type="domain" description="IrrE N-terminal-like" evidence="2">
    <location>
        <begin position="74"/>
        <end position="178"/>
    </location>
</feature>
<comment type="caution">
    <text evidence="3">The sequence shown here is derived from an EMBL/GenBank/DDBJ whole genome shotgun (WGS) entry which is preliminary data.</text>
</comment>
<dbReference type="RefSeq" id="WP_345711236.1">
    <property type="nucleotide sequence ID" value="NZ_BAABIL010000119.1"/>
</dbReference>
<evidence type="ECO:0000259" key="2">
    <source>
        <dbReference type="Pfam" id="PF06114"/>
    </source>
</evidence>
<organism evidence="3 4">
    <name type="scientific">Kineococcus glutinatus</name>
    <dbReference type="NCBI Taxonomy" id="1070872"/>
    <lineage>
        <taxon>Bacteria</taxon>
        <taxon>Bacillati</taxon>
        <taxon>Actinomycetota</taxon>
        <taxon>Actinomycetes</taxon>
        <taxon>Kineosporiales</taxon>
        <taxon>Kineosporiaceae</taxon>
        <taxon>Kineococcus</taxon>
    </lineage>
</organism>
<dbReference type="PANTHER" id="PTHR43236:SF2">
    <property type="entry name" value="BLL0069 PROTEIN"/>
    <property type="match status" value="1"/>
</dbReference>
<dbReference type="Proteomes" id="UP001501195">
    <property type="component" value="Unassembled WGS sequence"/>
</dbReference>
<proteinExistence type="predicted"/>
<dbReference type="Gene3D" id="1.10.10.2910">
    <property type="match status" value="1"/>
</dbReference>
<name>A0ABP9HEV4_9ACTN</name>